<protein>
    <submittedName>
        <fullName evidence="1 3">Uncharacterized protein</fullName>
    </submittedName>
</protein>
<keyword evidence="2" id="KW-1185">Reference proteome</keyword>
<gene>
    <name evidence="1" type="ORF">TCNE_LOCUS7217</name>
</gene>
<evidence type="ECO:0000313" key="2">
    <source>
        <dbReference type="Proteomes" id="UP000050794"/>
    </source>
</evidence>
<dbReference type="AlphaFoldDB" id="A0A183UFE7"/>
<accession>A0A183UFE7</accession>
<name>A0A183UFE7_TOXCA</name>
<sequence>MIAIGQRQLLRPVWHGTREQFLKGRCIDARCRWKCVPRKYVNVLWKKGGELARGVARRLEPVSEVRLVGWLAGVEHQQHGTMYLSWWWLLVLLICSRLRRSWLVEAWRHNHSSCHGCAEARDQFAKIRLEQIKREILEKLGLDGPPQVRPSEGFPSIPQVAKYLKSQVRRDIHSSFLADEPSYAVAEQQKTEQTIIIAERAPARYNQNWPVGHFRFSQEIMSKWLRRAFLYVFIRKPSTLHLESHIGTIQVIVREVLKDAKEKVDATRAIRFNELLK</sequence>
<evidence type="ECO:0000313" key="3">
    <source>
        <dbReference type="WBParaSite" id="TCNE_0000721701-mRNA-1"/>
    </source>
</evidence>
<reference evidence="3" key="1">
    <citation type="submission" date="2016-06" db="UniProtKB">
        <authorList>
            <consortium name="WormBaseParasite"/>
        </authorList>
    </citation>
    <scope>IDENTIFICATION</scope>
</reference>
<dbReference type="Proteomes" id="UP000050794">
    <property type="component" value="Unassembled WGS sequence"/>
</dbReference>
<evidence type="ECO:0000313" key="1">
    <source>
        <dbReference type="EMBL" id="VDM38538.1"/>
    </source>
</evidence>
<dbReference type="EMBL" id="UYWY01019638">
    <property type="protein sequence ID" value="VDM38538.1"/>
    <property type="molecule type" value="Genomic_DNA"/>
</dbReference>
<organism evidence="2 3">
    <name type="scientific">Toxocara canis</name>
    <name type="common">Canine roundworm</name>
    <dbReference type="NCBI Taxonomy" id="6265"/>
    <lineage>
        <taxon>Eukaryota</taxon>
        <taxon>Metazoa</taxon>
        <taxon>Ecdysozoa</taxon>
        <taxon>Nematoda</taxon>
        <taxon>Chromadorea</taxon>
        <taxon>Rhabditida</taxon>
        <taxon>Spirurina</taxon>
        <taxon>Ascaridomorpha</taxon>
        <taxon>Ascaridoidea</taxon>
        <taxon>Toxocaridae</taxon>
        <taxon>Toxocara</taxon>
    </lineage>
</organism>
<reference evidence="1 2" key="2">
    <citation type="submission" date="2018-11" db="EMBL/GenBank/DDBJ databases">
        <authorList>
            <consortium name="Pathogen Informatics"/>
        </authorList>
    </citation>
    <scope>NUCLEOTIDE SEQUENCE [LARGE SCALE GENOMIC DNA]</scope>
</reference>
<dbReference type="WBParaSite" id="TCNE_0000721701-mRNA-1">
    <property type="protein sequence ID" value="TCNE_0000721701-mRNA-1"/>
    <property type="gene ID" value="TCNE_0000721701"/>
</dbReference>
<dbReference type="Gene3D" id="2.60.120.970">
    <property type="match status" value="1"/>
</dbReference>
<proteinExistence type="predicted"/>